<evidence type="ECO:0000256" key="6">
    <source>
        <dbReference type="PIRSR" id="PIRSR600223-1"/>
    </source>
</evidence>
<organism evidence="10 11">
    <name type="scientific">Mediterraneibacter catenae</name>
    <dbReference type="NCBI Taxonomy" id="2594882"/>
    <lineage>
        <taxon>Bacteria</taxon>
        <taxon>Bacillati</taxon>
        <taxon>Bacillota</taxon>
        <taxon>Clostridia</taxon>
        <taxon>Lachnospirales</taxon>
        <taxon>Lachnospiraceae</taxon>
        <taxon>Mediterraneibacter</taxon>
    </lineage>
</organism>
<dbReference type="Proteomes" id="UP000322025">
    <property type="component" value="Unassembled WGS sequence"/>
</dbReference>
<keyword evidence="7" id="KW-1133">Transmembrane helix</keyword>
<dbReference type="PRINTS" id="PR00727">
    <property type="entry name" value="LEADERPTASE"/>
</dbReference>
<feature type="active site" evidence="6">
    <location>
        <position position="90"/>
    </location>
</feature>
<evidence type="ECO:0000313" key="11">
    <source>
        <dbReference type="Proteomes" id="UP000322025"/>
    </source>
</evidence>
<dbReference type="EC" id="3.4.21.89" evidence="4 7"/>
<dbReference type="PANTHER" id="PTHR43390">
    <property type="entry name" value="SIGNAL PEPTIDASE I"/>
    <property type="match status" value="1"/>
</dbReference>
<comment type="caution">
    <text evidence="10">The sequence shown here is derived from an EMBL/GenBank/DDBJ whole genome shotgun (WGS) entry which is preliminary data.</text>
</comment>
<evidence type="ECO:0000256" key="8">
    <source>
        <dbReference type="SAM" id="MobiDB-lite"/>
    </source>
</evidence>
<keyword evidence="7" id="KW-0472">Membrane</keyword>
<accession>A0A5M9I3K7</accession>
<dbReference type="GO" id="GO:0004252">
    <property type="term" value="F:serine-type endopeptidase activity"/>
    <property type="evidence" value="ECO:0007669"/>
    <property type="project" value="InterPro"/>
</dbReference>
<comment type="subcellular location">
    <subcellularLocation>
        <location evidence="2">Cell membrane</location>
        <topology evidence="2">Single-pass type II membrane protein</topology>
    </subcellularLocation>
    <subcellularLocation>
        <location evidence="7">Membrane</location>
        <topology evidence="7">Single-pass type II membrane protein</topology>
    </subcellularLocation>
</comment>
<keyword evidence="7" id="KW-0812">Transmembrane</keyword>
<dbReference type="GO" id="GO:0005886">
    <property type="term" value="C:plasma membrane"/>
    <property type="evidence" value="ECO:0007669"/>
    <property type="project" value="UniProtKB-SubCell"/>
</dbReference>
<evidence type="ECO:0000256" key="2">
    <source>
        <dbReference type="ARBA" id="ARBA00004401"/>
    </source>
</evidence>
<evidence type="ECO:0000256" key="4">
    <source>
        <dbReference type="ARBA" id="ARBA00013208"/>
    </source>
</evidence>
<evidence type="ECO:0000256" key="1">
    <source>
        <dbReference type="ARBA" id="ARBA00000677"/>
    </source>
</evidence>
<evidence type="ECO:0000313" key="10">
    <source>
        <dbReference type="EMBL" id="KAA8502055.1"/>
    </source>
</evidence>
<keyword evidence="11" id="KW-1185">Reference proteome</keyword>
<evidence type="ECO:0000256" key="7">
    <source>
        <dbReference type="RuleBase" id="RU362042"/>
    </source>
</evidence>
<evidence type="ECO:0000256" key="3">
    <source>
        <dbReference type="ARBA" id="ARBA00009370"/>
    </source>
</evidence>
<keyword evidence="7" id="KW-0645">Protease</keyword>
<dbReference type="EMBL" id="VMSO01000004">
    <property type="protein sequence ID" value="KAA8502055.1"/>
    <property type="molecule type" value="Genomic_DNA"/>
</dbReference>
<keyword evidence="5 7" id="KW-0378">Hydrolase</keyword>
<gene>
    <name evidence="10" type="primary">lepB</name>
    <name evidence="10" type="ORF">FNY66_04745</name>
</gene>
<dbReference type="PROSITE" id="PS00760">
    <property type="entry name" value="SPASE_I_2"/>
    <property type="match status" value="1"/>
</dbReference>
<feature type="domain" description="Peptidase S26" evidence="9">
    <location>
        <begin position="61"/>
        <end position="216"/>
    </location>
</feature>
<dbReference type="PANTHER" id="PTHR43390:SF1">
    <property type="entry name" value="CHLOROPLAST PROCESSING PEPTIDASE"/>
    <property type="match status" value="1"/>
</dbReference>
<feature type="region of interest" description="Disordered" evidence="8">
    <location>
        <begin position="1"/>
        <end position="29"/>
    </location>
</feature>
<reference evidence="10" key="1">
    <citation type="submission" date="2019-07" db="EMBL/GenBank/DDBJ databases">
        <authorList>
            <person name="Wongkuna S."/>
            <person name="Scaria J."/>
        </authorList>
    </citation>
    <scope>NUCLEOTIDE SEQUENCE [LARGE SCALE GENOMIC DNA]</scope>
    <source>
        <strain evidence="10">SW178</strain>
    </source>
</reference>
<dbReference type="InterPro" id="IPR019533">
    <property type="entry name" value="Peptidase_S26"/>
</dbReference>
<comment type="similarity">
    <text evidence="3 7">Belongs to the peptidase S26 family.</text>
</comment>
<sequence length="229" mass="25417">MQGLDFRRKRRKSDSRATGRPRRSRRRTVHRGLHFDNGKVPLHFAREKTGVNRLNVRGIVVWAVEILIVCMLAVFLVAAFGQRVSTAGDSMSPALKNGDVLLINRAAYHIKSPARGDIVAFRQEDNGHYSVKRIVGLPGETVQIADGKVLIDGEEMTKDIYVSDIEYAGEAVQPVELGDDEYFVIGDNHAASDDSRLPGIGSISRTEIYGQAWFIVSPFEDFGFISNEG</sequence>
<proteinExistence type="inferred from homology"/>
<name>A0A5M9I3K7_9FIRM</name>
<dbReference type="NCBIfam" id="TIGR02227">
    <property type="entry name" value="sigpep_I_bact"/>
    <property type="match status" value="1"/>
</dbReference>
<comment type="catalytic activity">
    <reaction evidence="1 7">
        <text>Cleavage of hydrophobic, N-terminal signal or leader sequences from secreted and periplasmic proteins.</text>
        <dbReference type="EC" id="3.4.21.89"/>
    </reaction>
</comment>
<dbReference type="GO" id="GO:0006465">
    <property type="term" value="P:signal peptide processing"/>
    <property type="evidence" value="ECO:0007669"/>
    <property type="project" value="InterPro"/>
</dbReference>
<protein>
    <recommendedName>
        <fullName evidence="4 7">Signal peptidase I</fullName>
        <ecNumber evidence="4 7">3.4.21.89</ecNumber>
    </recommendedName>
</protein>
<dbReference type="AlphaFoldDB" id="A0A5M9I3K7"/>
<dbReference type="SUPFAM" id="SSF51306">
    <property type="entry name" value="LexA/Signal peptidase"/>
    <property type="match status" value="1"/>
</dbReference>
<dbReference type="CDD" id="cd06530">
    <property type="entry name" value="S26_SPase_I"/>
    <property type="match status" value="1"/>
</dbReference>
<dbReference type="Gene3D" id="2.10.109.10">
    <property type="entry name" value="Umud Fragment, subunit A"/>
    <property type="match status" value="1"/>
</dbReference>
<feature type="compositionally biased region" description="Basic residues" evidence="8">
    <location>
        <begin position="7"/>
        <end position="29"/>
    </location>
</feature>
<dbReference type="GO" id="GO:0009003">
    <property type="term" value="F:signal peptidase activity"/>
    <property type="evidence" value="ECO:0007669"/>
    <property type="project" value="UniProtKB-EC"/>
</dbReference>
<feature type="active site" evidence="6">
    <location>
        <position position="132"/>
    </location>
</feature>
<evidence type="ECO:0000256" key="5">
    <source>
        <dbReference type="ARBA" id="ARBA00022801"/>
    </source>
</evidence>
<evidence type="ECO:0000259" key="9">
    <source>
        <dbReference type="Pfam" id="PF10502"/>
    </source>
</evidence>
<dbReference type="PROSITE" id="PS00761">
    <property type="entry name" value="SPASE_I_3"/>
    <property type="match status" value="1"/>
</dbReference>
<feature type="transmembrane region" description="Helical" evidence="7">
    <location>
        <begin position="59"/>
        <end position="81"/>
    </location>
</feature>
<dbReference type="OrthoDB" id="9802919at2"/>
<dbReference type="InterPro" id="IPR019758">
    <property type="entry name" value="Pept_S26A_signal_pept_1_CS"/>
</dbReference>
<dbReference type="InterPro" id="IPR019757">
    <property type="entry name" value="Pept_S26A_signal_pept_1_Lys-AS"/>
</dbReference>
<dbReference type="InterPro" id="IPR036286">
    <property type="entry name" value="LexA/Signal_pep-like_sf"/>
</dbReference>
<dbReference type="RefSeq" id="WP_087151794.1">
    <property type="nucleotide sequence ID" value="NZ_VMSO01000004.1"/>
</dbReference>
<dbReference type="Pfam" id="PF10502">
    <property type="entry name" value="Peptidase_S26"/>
    <property type="match status" value="1"/>
</dbReference>
<dbReference type="InterPro" id="IPR000223">
    <property type="entry name" value="Pept_S26A_signal_pept_1"/>
</dbReference>